<dbReference type="PANTHER" id="PTHR23522:SF10">
    <property type="entry name" value="3-PHENYLPROPIONIC ACID TRANSPORTER-RELATED"/>
    <property type="match status" value="1"/>
</dbReference>
<gene>
    <name evidence="10" type="ORF">DFR58_11029</name>
</gene>
<accession>A0A369B7L1</accession>
<dbReference type="Pfam" id="PF12832">
    <property type="entry name" value="MFS_1_like"/>
    <property type="match status" value="1"/>
</dbReference>
<keyword evidence="7 8" id="KW-0472">Membrane</keyword>
<feature type="transmembrane region" description="Helical" evidence="8">
    <location>
        <begin position="141"/>
        <end position="161"/>
    </location>
</feature>
<protein>
    <submittedName>
        <fullName evidence="10">MFS1 family protein</fullName>
    </submittedName>
</protein>
<feature type="transmembrane region" description="Helical" evidence="8">
    <location>
        <begin position="21"/>
        <end position="42"/>
    </location>
</feature>
<sequence length="396" mass="42825">MRYGQFIKEHGDKKLTLKFSILQFTFWSTWCSFFSFAGMYFIHSGYSYSFVGAAMSVAICCGIAGQVFWGFLCDKLQSIKKVFILANILLLAAILALADPRSPYSVLIFIGFLGFCQTPQPAVLDSWILKKNVNTPLNYGFIRMWASIGFSCFGWIIGISIEGAGYGVMFVFAAAFVAVTLAVSLLVSDCGGGGEGIRLGDLRLSYGRLIKNRRYLLFLAACFLIGFGNQATDNLLSLVVSEVGGGSGDLGMIIFLSAITELPFFFYSARIFSRFSPRQCFWFSCCAYVLEYTIIALAHSTTMVAVGVLFQGIGFSVLLPNLRTFAHDNSPEQMRTSAQTLTDAVFAGLAGMASSAFGAVIIERAGVGVMFGLCAGAAILAMALFLKVTKAGAVSH</sequence>
<feature type="transmembrane region" description="Helical" evidence="8">
    <location>
        <begin position="281"/>
        <end position="298"/>
    </location>
</feature>
<evidence type="ECO:0000256" key="7">
    <source>
        <dbReference type="ARBA" id="ARBA00023136"/>
    </source>
</evidence>
<proteinExistence type="predicted"/>
<dbReference type="InterPro" id="IPR036259">
    <property type="entry name" value="MFS_trans_sf"/>
</dbReference>
<dbReference type="AlphaFoldDB" id="A0A369B7L1"/>
<dbReference type="EMBL" id="QPJT01000010">
    <property type="protein sequence ID" value="RCX16536.1"/>
    <property type="molecule type" value="Genomic_DNA"/>
</dbReference>
<comment type="subcellular location">
    <subcellularLocation>
        <location evidence="1">Cell inner membrane</location>
        <topology evidence="1">Multi-pass membrane protein</topology>
    </subcellularLocation>
</comment>
<dbReference type="GO" id="GO:0022857">
    <property type="term" value="F:transmembrane transporter activity"/>
    <property type="evidence" value="ECO:0007669"/>
    <property type="project" value="InterPro"/>
</dbReference>
<feature type="transmembrane region" description="Helical" evidence="8">
    <location>
        <begin position="82"/>
        <end position="98"/>
    </location>
</feature>
<feature type="domain" description="Major facilitator superfamily (MFS) profile" evidence="9">
    <location>
        <begin position="214"/>
        <end position="396"/>
    </location>
</feature>
<dbReference type="GO" id="GO:0005886">
    <property type="term" value="C:plasma membrane"/>
    <property type="evidence" value="ECO:0007669"/>
    <property type="project" value="UniProtKB-SubCell"/>
</dbReference>
<evidence type="ECO:0000256" key="2">
    <source>
        <dbReference type="ARBA" id="ARBA00022448"/>
    </source>
</evidence>
<reference evidence="10 11" key="1">
    <citation type="submission" date="2018-07" db="EMBL/GenBank/DDBJ databases">
        <title>Genomic Encyclopedia of Type Strains, Phase IV (KMG-IV): sequencing the most valuable type-strain genomes for metagenomic binning, comparative biology and taxonomic classification.</title>
        <authorList>
            <person name="Goeker M."/>
        </authorList>
    </citation>
    <scope>NUCLEOTIDE SEQUENCE [LARGE SCALE GENOMIC DNA]</scope>
    <source>
        <strain evidence="10 11">DSM 27016</strain>
    </source>
</reference>
<dbReference type="InterPro" id="IPR024989">
    <property type="entry name" value="MFS_assoc_dom"/>
</dbReference>
<keyword evidence="3" id="KW-1003">Cell membrane</keyword>
<keyword evidence="11" id="KW-1185">Reference proteome</keyword>
<evidence type="ECO:0000256" key="5">
    <source>
        <dbReference type="ARBA" id="ARBA00022692"/>
    </source>
</evidence>
<dbReference type="PANTHER" id="PTHR23522">
    <property type="entry name" value="BLL5896 PROTEIN"/>
    <property type="match status" value="1"/>
</dbReference>
<dbReference type="Gene3D" id="1.20.1250.20">
    <property type="entry name" value="MFS general substrate transporter like domains"/>
    <property type="match status" value="2"/>
</dbReference>
<evidence type="ECO:0000313" key="11">
    <source>
        <dbReference type="Proteomes" id="UP000253034"/>
    </source>
</evidence>
<dbReference type="PROSITE" id="PS50850">
    <property type="entry name" value="MFS"/>
    <property type="match status" value="1"/>
</dbReference>
<feature type="transmembrane region" description="Helical" evidence="8">
    <location>
        <begin position="343"/>
        <end position="362"/>
    </location>
</feature>
<evidence type="ECO:0000256" key="8">
    <source>
        <dbReference type="SAM" id="Phobius"/>
    </source>
</evidence>
<dbReference type="SUPFAM" id="SSF103473">
    <property type="entry name" value="MFS general substrate transporter"/>
    <property type="match status" value="1"/>
</dbReference>
<evidence type="ECO:0000256" key="3">
    <source>
        <dbReference type="ARBA" id="ARBA00022475"/>
    </source>
</evidence>
<dbReference type="Proteomes" id="UP000253034">
    <property type="component" value="Unassembled WGS sequence"/>
</dbReference>
<feature type="transmembrane region" description="Helical" evidence="8">
    <location>
        <begin position="104"/>
        <end position="129"/>
    </location>
</feature>
<evidence type="ECO:0000256" key="4">
    <source>
        <dbReference type="ARBA" id="ARBA00022519"/>
    </source>
</evidence>
<feature type="transmembrane region" description="Helical" evidence="8">
    <location>
        <begin position="215"/>
        <end position="232"/>
    </location>
</feature>
<dbReference type="RefSeq" id="WP_170138108.1">
    <property type="nucleotide sequence ID" value="NZ_QPJT01000010.1"/>
</dbReference>
<feature type="transmembrane region" description="Helical" evidence="8">
    <location>
        <begin position="167"/>
        <end position="188"/>
    </location>
</feature>
<keyword evidence="5 8" id="KW-0812">Transmembrane</keyword>
<feature type="transmembrane region" description="Helical" evidence="8">
    <location>
        <begin position="252"/>
        <end position="269"/>
    </location>
</feature>
<feature type="transmembrane region" description="Helical" evidence="8">
    <location>
        <begin position="304"/>
        <end position="322"/>
    </location>
</feature>
<organism evidence="10 11">
    <name type="scientific">Anaerobacterium chartisolvens</name>
    <dbReference type="NCBI Taxonomy" id="1297424"/>
    <lineage>
        <taxon>Bacteria</taxon>
        <taxon>Bacillati</taxon>
        <taxon>Bacillota</taxon>
        <taxon>Clostridia</taxon>
        <taxon>Eubacteriales</taxon>
        <taxon>Oscillospiraceae</taxon>
        <taxon>Anaerobacterium</taxon>
    </lineage>
</organism>
<keyword evidence="4" id="KW-0997">Cell inner membrane</keyword>
<comment type="caution">
    <text evidence="10">The sequence shown here is derived from an EMBL/GenBank/DDBJ whole genome shotgun (WGS) entry which is preliminary data.</text>
</comment>
<evidence type="ECO:0000256" key="1">
    <source>
        <dbReference type="ARBA" id="ARBA00004429"/>
    </source>
</evidence>
<keyword evidence="2" id="KW-0813">Transport</keyword>
<name>A0A369B7L1_9FIRM</name>
<evidence type="ECO:0000256" key="6">
    <source>
        <dbReference type="ARBA" id="ARBA00022989"/>
    </source>
</evidence>
<dbReference type="InterPro" id="IPR020846">
    <property type="entry name" value="MFS_dom"/>
</dbReference>
<evidence type="ECO:0000259" key="9">
    <source>
        <dbReference type="PROSITE" id="PS50850"/>
    </source>
</evidence>
<evidence type="ECO:0000313" key="10">
    <source>
        <dbReference type="EMBL" id="RCX16536.1"/>
    </source>
</evidence>
<feature type="transmembrane region" description="Helical" evidence="8">
    <location>
        <begin position="368"/>
        <end position="386"/>
    </location>
</feature>
<feature type="transmembrane region" description="Helical" evidence="8">
    <location>
        <begin position="48"/>
        <end position="70"/>
    </location>
</feature>
<keyword evidence="6 8" id="KW-1133">Transmembrane helix</keyword>